<evidence type="ECO:0000313" key="16">
    <source>
        <dbReference type="EMBL" id="QIZ12645.1"/>
    </source>
</evidence>
<dbReference type="Pfam" id="PF00420">
    <property type="entry name" value="Oxidored_q2"/>
    <property type="match status" value="1"/>
</dbReference>
<protein>
    <recommendedName>
        <fullName evidence="4 15">NADH-ubiquinone oxidoreductase chain 4L</fullName>
        <ecNumber evidence="3 15">7.1.1.2</ecNumber>
    </recommendedName>
</protein>
<dbReference type="GO" id="GO:0042773">
    <property type="term" value="P:ATP synthesis coupled electron transport"/>
    <property type="evidence" value="ECO:0007669"/>
    <property type="project" value="UniProtKB-UniRule"/>
</dbReference>
<dbReference type="InterPro" id="IPR001133">
    <property type="entry name" value="NADH_UbQ_OxRdtase_chain4L/K"/>
</dbReference>
<dbReference type="AlphaFoldDB" id="A0A6H1PGU6"/>
<keyword evidence="11 15" id="KW-0520">NAD</keyword>
<sequence length="100" mass="11185">MMSFSNSLFSLGVLSSFFSFLLFCLQRKHLLNALLSLEMVMLSIFLVFISLLTGSNNEGLMTFILLVFMACEASLGLSLLVIFIRSHGNDYVSSMTMHKC</sequence>
<dbReference type="RefSeq" id="YP_009773422.1">
    <property type="nucleotide sequence ID" value="NC_047425.1"/>
</dbReference>
<dbReference type="EMBL" id="MN864060">
    <property type="protein sequence ID" value="QIZ12645.1"/>
    <property type="molecule type" value="Genomic_DNA"/>
</dbReference>
<name>A0A6H1PGU6_9MOLL</name>
<feature type="transmembrane region" description="Helical" evidence="15">
    <location>
        <begin position="32"/>
        <end position="54"/>
    </location>
</feature>
<evidence type="ECO:0000256" key="3">
    <source>
        <dbReference type="ARBA" id="ARBA00012944"/>
    </source>
</evidence>
<dbReference type="Gene3D" id="1.10.287.3510">
    <property type="match status" value="1"/>
</dbReference>
<feature type="transmembrane region" description="Helical" evidence="15">
    <location>
        <begin position="6"/>
        <end position="25"/>
    </location>
</feature>
<comment type="subcellular location">
    <subcellularLocation>
        <location evidence="15">Mitochondrion inner membrane</location>
        <topology evidence="15">Multi-pass membrane protein</topology>
    </subcellularLocation>
    <subcellularLocation>
        <location evidence="1">Mitochondrion membrane</location>
        <topology evidence="1">Multi-pass membrane protein</topology>
    </subcellularLocation>
</comment>
<evidence type="ECO:0000256" key="6">
    <source>
        <dbReference type="ARBA" id="ARBA00022660"/>
    </source>
</evidence>
<dbReference type="PANTHER" id="PTHR11434:SF0">
    <property type="entry name" value="NADH-UBIQUINONE OXIDOREDUCTASE CHAIN 4L"/>
    <property type="match status" value="1"/>
</dbReference>
<evidence type="ECO:0000256" key="11">
    <source>
        <dbReference type="ARBA" id="ARBA00023027"/>
    </source>
</evidence>
<evidence type="ECO:0000256" key="7">
    <source>
        <dbReference type="ARBA" id="ARBA00022692"/>
    </source>
</evidence>
<evidence type="ECO:0000256" key="12">
    <source>
        <dbReference type="ARBA" id="ARBA00023075"/>
    </source>
</evidence>
<dbReference type="GO" id="GO:0008137">
    <property type="term" value="F:NADH dehydrogenase (ubiquinone) activity"/>
    <property type="evidence" value="ECO:0007669"/>
    <property type="project" value="UniProtKB-EC"/>
</dbReference>
<feature type="transmembrane region" description="Helical" evidence="15">
    <location>
        <begin position="60"/>
        <end position="84"/>
    </location>
</feature>
<evidence type="ECO:0000256" key="4">
    <source>
        <dbReference type="ARBA" id="ARBA00016612"/>
    </source>
</evidence>
<keyword evidence="5 15" id="KW-0813">Transport</keyword>
<reference evidence="16" key="1">
    <citation type="journal article" date="2020" name="BMC Evol. Biol.">
        <title>A mitogenomic phylogeny of chitons (Mollusca: Polyplacophora).</title>
        <authorList>
            <person name="Irisarri I."/>
            <person name="Uribe J.E."/>
            <person name="Eernisse D.J."/>
            <person name="Zardoya R."/>
        </authorList>
    </citation>
    <scope>NUCLEOTIDE SEQUENCE</scope>
</reference>
<keyword evidence="12 15" id="KW-0830">Ubiquinone</keyword>
<evidence type="ECO:0000256" key="14">
    <source>
        <dbReference type="ARBA" id="ARBA00023136"/>
    </source>
</evidence>
<evidence type="ECO:0000256" key="13">
    <source>
        <dbReference type="ARBA" id="ARBA00023128"/>
    </source>
</evidence>
<proteinExistence type="inferred from homology"/>
<dbReference type="PANTHER" id="PTHR11434">
    <property type="entry name" value="NADH-UBIQUINONE OXIDOREDUCTASE SUBUNIT ND4L"/>
    <property type="match status" value="1"/>
</dbReference>
<comment type="similarity">
    <text evidence="2 15">Belongs to the complex I subunit 4L family.</text>
</comment>
<keyword evidence="8 15" id="KW-1278">Translocase</keyword>
<evidence type="ECO:0000256" key="15">
    <source>
        <dbReference type="RuleBase" id="RU004419"/>
    </source>
</evidence>
<evidence type="ECO:0000256" key="2">
    <source>
        <dbReference type="ARBA" id="ARBA00010519"/>
    </source>
</evidence>
<comment type="catalytic activity">
    <reaction evidence="15">
        <text>a ubiquinone + NADH + 5 H(+)(in) = a ubiquinol + NAD(+) + 4 H(+)(out)</text>
        <dbReference type="Rhea" id="RHEA:29091"/>
        <dbReference type="Rhea" id="RHEA-COMP:9565"/>
        <dbReference type="Rhea" id="RHEA-COMP:9566"/>
        <dbReference type="ChEBI" id="CHEBI:15378"/>
        <dbReference type="ChEBI" id="CHEBI:16389"/>
        <dbReference type="ChEBI" id="CHEBI:17976"/>
        <dbReference type="ChEBI" id="CHEBI:57540"/>
        <dbReference type="ChEBI" id="CHEBI:57945"/>
        <dbReference type="EC" id="7.1.1.2"/>
    </reaction>
</comment>
<evidence type="ECO:0000256" key="8">
    <source>
        <dbReference type="ARBA" id="ARBA00022967"/>
    </source>
</evidence>
<keyword evidence="15" id="KW-0999">Mitochondrion inner membrane</keyword>
<accession>A0A6H1PGU6</accession>
<dbReference type="GO" id="GO:0005743">
    <property type="term" value="C:mitochondrial inner membrane"/>
    <property type="evidence" value="ECO:0007669"/>
    <property type="project" value="UniProtKB-SubCell"/>
</dbReference>
<gene>
    <name evidence="16" type="primary">ND4L</name>
</gene>
<dbReference type="InterPro" id="IPR039428">
    <property type="entry name" value="NUOK/Mnh_C1-like"/>
</dbReference>
<keyword evidence="6 15" id="KW-0679">Respiratory chain</keyword>
<dbReference type="GO" id="GO:0030964">
    <property type="term" value="C:NADH dehydrogenase complex"/>
    <property type="evidence" value="ECO:0007669"/>
    <property type="project" value="TreeGrafter"/>
</dbReference>
<keyword evidence="10 15" id="KW-1133">Transmembrane helix</keyword>
<dbReference type="GeneID" id="54626268"/>
<keyword evidence="13 15" id="KW-0496">Mitochondrion</keyword>
<dbReference type="GO" id="GO:0016651">
    <property type="term" value="F:oxidoreductase activity, acting on NAD(P)H"/>
    <property type="evidence" value="ECO:0007669"/>
    <property type="project" value="InterPro"/>
</dbReference>
<evidence type="ECO:0000256" key="5">
    <source>
        <dbReference type="ARBA" id="ARBA00022448"/>
    </source>
</evidence>
<dbReference type="CTD" id="4539"/>
<keyword evidence="9 15" id="KW-0249">Electron transport</keyword>
<evidence type="ECO:0000256" key="10">
    <source>
        <dbReference type="ARBA" id="ARBA00022989"/>
    </source>
</evidence>
<dbReference type="EC" id="7.1.1.2" evidence="3 15"/>
<organism evidence="16">
    <name type="scientific">Chiton albolineatus</name>
    <dbReference type="NCBI Taxonomy" id="2719130"/>
    <lineage>
        <taxon>Eukaryota</taxon>
        <taxon>Metazoa</taxon>
        <taxon>Spiralia</taxon>
        <taxon>Lophotrochozoa</taxon>
        <taxon>Mollusca</taxon>
        <taxon>Polyplacophora</taxon>
        <taxon>Neoloricata</taxon>
        <taxon>Chitonida</taxon>
        <taxon>Chitonina</taxon>
        <taxon>Chitonidae</taxon>
        <taxon>Chitoninae</taxon>
        <taxon>Chiton</taxon>
    </lineage>
</organism>
<geneLocation type="mitochondrion" evidence="16"/>
<evidence type="ECO:0000256" key="9">
    <source>
        <dbReference type="ARBA" id="ARBA00022982"/>
    </source>
</evidence>
<comment type="function">
    <text evidence="15">Core subunit of the mitochondrial membrane respiratory chain NADH dehydrogenase (Complex I) which catalyzes electron transfer from NADH through the respiratory chain, using ubiquinone as an electron acceptor.</text>
</comment>
<evidence type="ECO:0000256" key="1">
    <source>
        <dbReference type="ARBA" id="ARBA00004225"/>
    </source>
</evidence>
<keyword evidence="7 15" id="KW-0812">Transmembrane</keyword>
<keyword evidence="14 15" id="KW-0472">Membrane</keyword>